<evidence type="ECO:0000259" key="1">
    <source>
        <dbReference type="Pfam" id="PF13360"/>
    </source>
</evidence>
<dbReference type="Pfam" id="PF13360">
    <property type="entry name" value="PQQ_2"/>
    <property type="match status" value="1"/>
</dbReference>
<dbReference type="PANTHER" id="PTHR34512:SF30">
    <property type="entry name" value="OUTER MEMBRANE PROTEIN ASSEMBLY FACTOR BAMB"/>
    <property type="match status" value="1"/>
</dbReference>
<dbReference type="AlphaFoldDB" id="A0A3B1DDA8"/>
<dbReference type="InterPro" id="IPR018391">
    <property type="entry name" value="PQQ_b-propeller_rpt"/>
</dbReference>
<dbReference type="InterPro" id="IPR015943">
    <property type="entry name" value="WD40/YVTN_repeat-like_dom_sf"/>
</dbReference>
<feature type="domain" description="Pyrrolo-quinoline quinone repeat" evidence="1">
    <location>
        <begin position="494"/>
        <end position="585"/>
    </location>
</feature>
<proteinExistence type="predicted"/>
<accession>A0A3B1DDA8</accession>
<dbReference type="PANTHER" id="PTHR34512">
    <property type="entry name" value="CELL SURFACE PROTEIN"/>
    <property type="match status" value="1"/>
</dbReference>
<protein>
    <recommendedName>
        <fullName evidence="1">Pyrrolo-quinoline quinone repeat domain-containing protein</fullName>
    </recommendedName>
</protein>
<dbReference type="InterPro" id="IPR002372">
    <property type="entry name" value="PQQ_rpt_dom"/>
</dbReference>
<gene>
    <name evidence="2" type="ORF">MNBD_PLANCTO02-2218</name>
</gene>
<dbReference type="SUPFAM" id="SSF50998">
    <property type="entry name" value="Quinoprotein alcohol dehydrogenase-like"/>
    <property type="match status" value="1"/>
</dbReference>
<organism evidence="2">
    <name type="scientific">hydrothermal vent metagenome</name>
    <dbReference type="NCBI Taxonomy" id="652676"/>
    <lineage>
        <taxon>unclassified sequences</taxon>
        <taxon>metagenomes</taxon>
        <taxon>ecological metagenomes</taxon>
    </lineage>
</organism>
<dbReference type="Gene3D" id="2.130.10.10">
    <property type="entry name" value="YVTN repeat-like/Quinoprotein amine dehydrogenase"/>
    <property type="match status" value="1"/>
</dbReference>
<evidence type="ECO:0000313" key="2">
    <source>
        <dbReference type="EMBL" id="VAX36841.1"/>
    </source>
</evidence>
<sequence>MKPITVRQAGIVGGVFLVLFFFSPFVESSFIEARKFRLPRHIGGKISSPGNMQGSVTLPYNSGMSRKMLKADKLIKNKKYAKAAHLLGLILERTATEDTFFKTSSRQQSLSSLNSKLREIIGALPSQGRKEYEYRFGMTARHLVEEAEQTGKIIFLEEAALKYLHTKAGYEALYRLGSFHEDRGLPLEAAFYYSRLISFGKEAANKFQPLLSLRLAACWDRAGKPKQAKLTLIELKKDQPDATLTIAGKKVKLFQKDQLALTWLTTHVGVPSFVPSGSSYDWSLTHSQAKKPLSPVQDVPFMTPRWSHLMVDSGEALQVLDQTIEMKINQDIAPIMPYEPLVIGERLFTRTHDGFTVFSLSNGKFLWNYPSTNDPYNTNYNESDWSNYARSSLVTNGDSLFIVEDIKLPPQVPEGDFDLFAANQLRLMQLIQMGQGRQRFGGVIPNINNLSAMVGVSGSFNTLSSRDIRGTRQGNLNWIIGGETGGFEPRLAGAFFLGAPLYFAGRLFVIYERNKSINLAVIDSEKGKLLWSIELAQAEQPINIDPFRRQAGATPAISEGIILCPTSGGGVVAVDLTMHSLLWAYRYNRTYESRPKNKNHSQVKKKHWANASLMITKEKVILAPMESSYLHCLDLKTGKAIWKQPRGNKMFVAGVHQNNLIVVWATGVSALKIENGFPAWKRTIPFRKKVFPAGRGVLSPSHLYLPLTDSTISQIDVSTGTVVKKLASSRGKMLGNLTWYRGLFISQGVKYLDVFEEKKSMKLRVHTAFKKNPNDINALLQMAQIEQSRGEVASAIRRLQQAYKLRPAPSMRSLLVRALLDGVRMELPQSQNYSDQLDRFAVE</sequence>
<name>A0A3B1DDA8_9ZZZZ</name>
<dbReference type="InterPro" id="IPR011047">
    <property type="entry name" value="Quinoprotein_ADH-like_sf"/>
</dbReference>
<reference evidence="2" key="1">
    <citation type="submission" date="2018-06" db="EMBL/GenBank/DDBJ databases">
        <authorList>
            <person name="Zhirakovskaya E."/>
        </authorList>
    </citation>
    <scope>NUCLEOTIDE SEQUENCE</scope>
</reference>
<dbReference type="SMART" id="SM00564">
    <property type="entry name" value="PQQ"/>
    <property type="match status" value="3"/>
</dbReference>
<dbReference type="EMBL" id="UOGL01000081">
    <property type="protein sequence ID" value="VAX36841.1"/>
    <property type="molecule type" value="Genomic_DNA"/>
</dbReference>